<dbReference type="PROSITE" id="PS50186">
    <property type="entry name" value="DEP"/>
    <property type="match status" value="1"/>
</dbReference>
<organism evidence="11 12">
    <name type="scientific">Pygocentrus nattereri</name>
    <name type="common">Red-bellied piranha</name>
    <dbReference type="NCBI Taxonomy" id="42514"/>
    <lineage>
        <taxon>Eukaryota</taxon>
        <taxon>Metazoa</taxon>
        <taxon>Chordata</taxon>
        <taxon>Craniata</taxon>
        <taxon>Vertebrata</taxon>
        <taxon>Euteleostomi</taxon>
        <taxon>Actinopterygii</taxon>
        <taxon>Neopterygii</taxon>
        <taxon>Teleostei</taxon>
        <taxon>Ostariophysi</taxon>
        <taxon>Characiformes</taxon>
        <taxon>Characoidei</taxon>
        <taxon>Pygocentrus</taxon>
    </lineage>
</organism>
<dbReference type="InterPro" id="IPR001158">
    <property type="entry name" value="DIX"/>
</dbReference>
<dbReference type="InterPro" id="IPR036388">
    <property type="entry name" value="WH-like_DNA-bd_sf"/>
</dbReference>
<keyword evidence="5 6" id="KW-0879">Wnt signaling pathway</keyword>
<sequence length="701" mass="76989">MFGKMAETKIIYHIDEEETPYLVKIPIPAEKITLLDFKQVLNKPNYKFFFKSMDQDFGVVKEEISDDGAKLPCFNGRVVSWLVSSDVPAAEPAPPPPVEVRTQPSPPPPPLPPPPVERTGGIGDSRPPSFHPNTAGSVETLDEQTETESVVSFRRERPRHRESMEPHGSRMNGPSRLERHLAGYESATTVMSSELDTTSFCDSDDDDTMSRFSSSTEQSTASRLLKRHRRRRKQRPPRLERASSFSSVTDSTMSLNIITVTLNMEKYNFLGISIVGQSNERGDGGIYIGSIMKGGAVAADGRIEPGDMLLQVNDINFENMSNDDAVRVLREIVHKPGPITLTVAKCWDPSPQGYFTLPRNEPIRPIDPAAWVSHSAALTGAFPPYPGSTITSSFDEFNLSLHSDMASVAKAMASPESGLEVRDRMWLKITIPNAFLGSDVVEWLYHHIEGFQDRREARKYASNLLKAGFIRHTYLSFVFSLSFSDYLSDMANLSLNDNDGSSGASDQDTLAPLPLPGATPWPLLHSFPYQYPHPYSSQPPPYHELSSYSYAPGSTGSQHSEGSRSSGSNRSEGERRRGSKSGAGSTVGGSTRDDKSPNGGGADSRSGSGSESEYSVRSSLRRDHGSATPSEHSHASQRSHHRAPPPHLAPYPPGIPIPYNPMMVMMVPQHPHAHPALGLTASRQSFHLAMGNPSEFFVDVM</sequence>
<dbReference type="AlphaFoldDB" id="A0AAR2JN60"/>
<dbReference type="PANTHER" id="PTHR10878">
    <property type="entry name" value="SEGMENT POLARITY PROTEIN DISHEVELLED"/>
    <property type="match status" value="1"/>
</dbReference>
<feature type="domain" description="PDZ" evidence="8">
    <location>
        <begin position="259"/>
        <end position="331"/>
    </location>
</feature>
<feature type="domain" description="DEP" evidence="9">
    <location>
        <begin position="415"/>
        <end position="497"/>
    </location>
</feature>
<dbReference type="InterPro" id="IPR000591">
    <property type="entry name" value="DEP_dom"/>
</dbReference>
<dbReference type="PROSITE" id="PS50841">
    <property type="entry name" value="DIX"/>
    <property type="match status" value="1"/>
</dbReference>
<dbReference type="SUPFAM" id="SSF54236">
    <property type="entry name" value="Ubiquitin-like"/>
    <property type="match status" value="1"/>
</dbReference>
<dbReference type="InterPro" id="IPR024580">
    <property type="entry name" value="Dishevelled_C-dom"/>
</dbReference>
<feature type="compositionally biased region" description="Low complexity" evidence="7">
    <location>
        <begin position="554"/>
        <end position="570"/>
    </location>
</feature>
<dbReference type="SUPFAM" id="SSF46785">
    <property type="entry name" value="Winged helix' DNA-binding domain"/>
    <property type="match status" value="1"/>
</dbReference>
<feature type="compositionally biased region" description="Basic residues" evidence="7">
    <location>
        <begin position="635"/>
        <end position="644"/>
    </location>
</feature>
<dbReference type="SUPFAM" id="SSF50156">
    <property type="entry name" value="PDZ domain-like"/>
    <property type="match status" value="1"/>
</dbReference>
<feature type="region of interest" description="Disordered" evidence="7">
    <location>
        <begin position="537"/>
        <end position="652"/>
    </location>
</feature>
<evidence type="ECO:0000313" key="11">
    <source>
        <dbReference type="Ensembl" id="ENSPNAP00000053458.1"/>
    </source>
</evidence>
<accession>A0AAR2JN60</accession>
<dbReference type="Pfam" id="PF00610">
    <property type="entry name" value="DEP"/>
    <property type="match status" value="1"/>
</dbReference>
<evidence type="ECO:0000259" key="8">
    <source>
        <dbReference type="PROSITE" id="PS50106"/>
    </source>
</evidence>
<dbReference type="InterPro" id="IPR008339">
    <property type="entry name" value="Dishevelled_fam"/>
</dbReference>
<dbReference type="PRINTS" id="PR01760">
    <property type="entry name" value="DISHEVELLED"/>
</dbReference>
<dbReference type="Gene3D" id="2.40.240.130">
    <property type="match status" value="1"/>
</dbReference>
<feature type="compositionally biased region" description="Basic and acidic residues" evidence="7">
    <location>
        <begin position="153"/>
        <end position="168"/>
    </location>
</feature>
<feature type="domain" description="DIX" evidence="10">
    <location>
        <begin position="5"/>
        <end position="86"/>
    </location>
</feature>
<dbReference type="Pfam" id="PF02377">
    <property type="entry name" value="Dishevelled"/>
    <property type="match status" value="1"/>
</dbReference>
<comment type="subcellular location">
    <subcellularLocation>
        <location evidence="1">Cytoplasm</location>
    </subcellularLocation>
</comment>
<dbReference type="Proteomes" id="UP001501920">
    <property type="component" value="Chromosome 2"/>
</dbReference>
<dbReference type="Pfam" id="PF00778">
    <property type="entry name" value="DIX"/>
    <property type="match status" value="1"/>
</dbReference>
<dbReference type="Pfam" id="PF12316">
    <property type="entry name" value="Dsh_C"/>
    <property type="match status" value="1"/>
</dbReference>
<evidence type="ECO:0000256" key="1">
    <source>
        <dbReference type="ARBA" id="ARBA00004496"/>
    </source>
</evidence>
<evidence type="ECO:0000256" key="6">
    <source>
        <dbReference type="PROSITE-ProRule" id="PRU00069"/>
    </source>
</evidence>
<dbReference type="SMART" id="SM00049">
    <property type="entry name" value="DEP"/>
    <property type="match status" value="1"/>
</dbReference>
<feature type="region of interest" description="Disordered" evidence="7">
    <location>
        <begin position="195"/>
        <end position="246"/>
    </location>
</feature>
<dbReference type="InterPro" id="IPR036034">
    <property type="entry name" value="PDZ_sf"/>
</dbReference>
<evidence type="ECO:0000256" key="2">
    <source>
        <dbReference type="ARBA" id="ARBA00008735"/>
    </source>
</evidence>
<dbReference type="GeneTree" id="ENSGT00950000182903"/>
<dbReference type="Pfam" id="PF00595">
    <property type="entry name" value="PDZ"/>
    <property type="match status" value="1"/>
</dbReference>
<dbReference type="SMART" id="SM00228">
    <property type="entry name" value="PDZ"/>
    <property type="match status" value="1"/>
</dbReference>
<evidence type="ECO:0000313" key="12">
    <source>
        <dbReference type="Proteomes" id="UP001501920"/>
    </source>
</evidence>
<feature type="compositionally biased region" description="Low complexity" evidence="7">
    <location>
        <begin position="603"/>
        <end position="618"/>
    </location>
</feature>
<dbReference type="InterPro" id="IPR036390">
    <property type="entry name" value="WH_DNA-bd_sf"/>
</dbReference>
<protein>
    <recommendedName>
        <fullName evidence="13">Dishevelled segment polarity protein 2</fullName>
    </recommendedName>
</protein>
<dbReference type="GO" id="GO:0005109">
    <property type="term" value="F:frizzled binding"/>
    <property type="evidence" value="ECO:0007669"/>
    <property type="project" value="TreeGrafter"/>
</dbReference>
<keyword evidence="3" id="KW-0217">Developmental protein</keyword>
<dbReference type="InterPro" id="IPR029071">
    <property type="entry name" value="Ubiquitin-like_domsf"/>
</dbReference>
<evidence type="ECO:0000256" key="4">
    <source>
        <dbReference type="ARBA" id="ARBA00022490"/>
    </source>
</evidence>
<feature type="region of interest" description="Disordered" evidence="7">
    <location>
        <begin position="88"/>
        <end position="176"/>
    </location>
</feature>
<keyword evidence="12" id="KW-1185">Reference proteome</keyword>
<name>A0AAR2JN60_PYGNA</name>
<dbReference type="InterPro" id="IPR003351">
    <property type="entry name" value="Dishevelled_protein_dom"/>
</dbReference>
<dbReference type="SMART" id="SM00021">
    <property type="entry name" value="DAX"/>
    <property type="match status" value="1"/>
</dbReference>
<reference evidence="11" key="2">
    <citation type="submission" date="2025-08" db="UniProtKB">
        <authorList>
            <consortium name="Ensembl"/>
        </authorList>
    </citation>
    <scope>IDENTIFICATION</scope>
</reference>
<dbReference type="GO" id="GO:0005829">
    <property type="term" value="C:cytosol"/>
    <property type="evidence" value="ECO:0007669"/>
    <property type="project" value="TreeGrafter"/>
</dbReference>
<evidence type="ECO:0000259" key="10">
    <source>
        <dbReference type="PROSITE" id="PS50841"/>
    </source>
</evidence>
<keyword evidence="4" id="KW-0963">Cytoplasm</keyword>
<reference evidence="11 12" key="1">
    <citation type="submission" date="2020-10" db="EMBL/GenBank/DDBJ databases">
        <title>Pygocentrus nattereri (red-bellied piranha) genome, fPygNat1, primary haplotype.</title>
        <authorList>
            <person name="Myers G."/>
            <person name="Meyer A."/>
            <person name="Karagic N."/>
            <person name="Pippel M."/>
            <person name="Winkler S."/>
            <person name="Tracey A."/>
            <person name="Wood J."/>
            <person name="Formenti G."/>
            <person name="Howe K."/>
            <person name="Fedrigo O."/>
            <person name="Jarvis E.D."/>
        </authorList>
    </citation>
    <scope>NUCLEOTIDE SEQUENCE [LARGE SCALE GENOMIC DNA]</scope>
</reference>
<evidence type="ECO:0000256" key="3">
    <source>
        <dbReference type="ARBA" id="ARBA00022473"/>
    </source>
</evidence>
<reference evidence="11" key="3">
    <citation type="submission" date="2025-09" db="UniProtKB">
        <authorList>
            <consortium name="Ensembl"/>
        </authorList>
    </citation>
    <scope>IDENTIFICATION</scope>
</reference>
<dbReference type="GO" id="GO:0060070">
    <property type="term" value="P:canonical Wnt signaling pathway"/>
    <property type="evidence" value="ECO:0007669"/>
    <property type="project" value="TreeGrafter"/>
</dbReference>
<dbReference type="PANTHER" id="PTHR10878:SF8">
    <property type="entry name" value="SEGMENT POLARITY PROTEIN DISHEVELLED HOMOLOG DVL-2"/>
    <property type="match status" value="1"/>
</dbReference>
<dbReference type="InterPro" id="IPR015506">
    <property type="entry name" value="Dsh/Dvl-rel"/>
</dbReference>
<dbReference type="Gene3D" id="2.30.42.10">
    <property type="match status" value="1"/>
</dbReference>
<evidence type="ECO:0008006" key="13">
    <source>
        <dbReference type="Google" id="ProtNLM"/>
    </source>
</evidence>
<evidence type="ECO:0000256" key="7">
    <source>
        <dbReference type="SAM" id="MobiDB-lite"/>
    </source>
</evidence>
<dbReference type="InterPro" id="IPR038207">
    <property type="entry name" value="DIX_dom_sf"/>
</dbReference>
<dbReference type="Ensembl" id="ENSPNAT00000068026.1">
    <property type="protein sequence ID" value="ENSPNAP00000053458.1"/>
    <property type="gene ID" value="ENSPNAG00000005502.2"/>
</dbReference>
<evidence type="ECO:0000259" key="9">
    <source>
        <dbReference type="PROSITE" id="PS50186"/>
    </source>
</evidence>
<comment type="similarity">
    <text evidence="2">Belongs to the DSH family.</text>
</comment>
<dbReference type="InterPro" id="IPR001478">
    <property type="entry name" value="PDZ"/>
</dbReference>
<feature type="compositionally biased region" description="Basic residues" evidence="7">
    <location>
        <begin position="224"/>
        <end position="236"/>
    </location>
</feature>
<gene>
    <name evidence="11" type="primary">DVL2</name>
</gene>
<dbReference type="Gene3D" id="1.10.10.10">
    <property type="entry name" value="Winged helix-like DNA-binding domain superfamily/Winged helix DNA-binding domain"/>
    <property type="match status" value="1"/>
</dbReference>
<dbReference type="GO" id="GO:0035556">
    <property type="term" value="P:intracellular signal transduction"/>
    <property type="evidence" value="ECO:0007669"/>
    <property type="project" value="InterPro"/>
</dbReference>
<dbReference type="CDD" id="cd04438">
    <property type="entry name" value="DEP_dishevelled"/>
    <property type="match status" value="1"/>
</dbReference>
<feature type="compositionally biased region" description="Pro residues" evidence="7">
    <location>
        <begin position="91"/>
        <end position="116"/>
    </location>
</feature>
<dbReference type="PROSITE" id="PS50106">
    <property type="entry name" value="PDZ"/>
    <property type="match status" value="1"/>
</dbReference>
<evidence type="ECO:0000256" key="5">
    <source>
        <dbReference type="ARBA" id="ARBA00022687"/>
    </source>
</evidence>
<proteinExistence type="inferred from homology"/>
<dbReference type="CDD" id="cd06717">
    <property type="entry name" value="PDZ_Dishevelled-like"/>
    <property type="match status" value="1"/>
</dbReference>